<gene>
    <name evidence="1" type="ORF">MLD38_037520</name>
</gene>
<organism evidence="1 2">
    <name type="scientific">Melastoma candidum</name>
    <dbReference type="NCBI Taxonomy" id="119954"/>
    <lineage>
        <taxon>Eukaryota</taxon>
        <taxon>Viridiplantae</taxon>
        <taxon>Streptophyta</taxon>
        <taxon>Embryophyta</taxon>
        <taxon>Tracheophyta</taxon>
        <taxon>Spermatophyta</taxon>
        <taxon>Magnoliopsida</taxon>
        <taxon>eudicotyledons</taxon>
        <taxon>Gunneridae</taxon>
        <taxon>Pentapetalae</taxon>
        <taxon>rosids</taxon>
        <taxon>malvids</taxon>
        <taxon>Myrtales</taxon>
        <taxon>Melastomataceae</taxon>
        <taxon>Melastomatoideae</taxon>
        <taxon>Melastomateae</taxon>
        <taxon>Melastoma</taxon>
    </lineage>
</organism>
<protein>
    <submittedName>
        <fullName evidence="1">Uncharacterized protein</fullName>
    </submittedName>
</protein>
<dbReference type="Proteomes" id="UP001057402">
    <property type="component" value="Chromosome 11"/>
</dbReference>
<keyword evidence="2" id="KW-1185">Reference proteome</keyword>
<reference evidence="2" key="1">
    <citation type="journal article" date="2023" name="Front. Plant Sci.">
        <title>Chromosomal-level genome assembly of Melastoma candidum provides insights into trichome evolution.</title>
        <authorList>
            <person name="Zhong Y."/>
            <person name="Wu W."/>
            <person name="Sun C."/>
            <person name="Zou P."/>
            <person name="Liu Y."/>
            <person name="Dai S."/>
            <person name="Zhou R."/>
        </authorList>
    </citation>
    <scope>NUCLEOTIDE SEQUENCE [LARGE SCALE GENOMIC DNA]</scope>
</reference>
<accession>A0ACB9LMX9</accession>
<comment type="caution">
    <text evidence="1">The sequence shown here is derived from an EMBL/GenBank/DDBJ whole genome shotgun (WGS) entry which is preliminary data.</text>
</comment>
<dbReference type="EMBL" id="CM042890">
    <property type="protein sequence ID" value="KAI4312721.1"/>
    <property type="molecule type" value="Genomic_DNA"/>
</dbReference>
<name>A0ACB9LMX9_9MYRT</name>
<proteinExistence type="predicted"/>
<evidence type="ECO:0000313" key="2">
    <source>
        <dbReference type="Proteomes" id="UP001057402"/>
    </source>
</evidence>
<sequence length="236" mass="26656">MAELLDRRIEGSPDHPTEETVPRTKGPSLTALAILKKETDPGVFSLGFDEICRRLYSGVFLFNKDKEEAEQKFWVDEESGKNCFLVLPKAMVITWSENSQYWEWVVEKEKCFEGEVDIMVAELKDVCWLEARGKFRTILLSPKTTYEVSFMAKMREGSSGWDDPITVNLYLPDESTQGRTESLQDKPEGGDWFKILIGSFTTSPKNVGELSFRLGGGGGRWKSGLVIKGVLLRALD</sequence>
<evidence type="ECO:0000313" key="1">
    <source>
        <dbReference type="EMBL" id="KAI4312721.1"/>
    </source>
</evidence>